<evidence type="ECO:0000256" key="5">
    <source>
        <dbReference type="ARBA" id="ARBA00023136"/>
    </source>
</evidence>
<proteinExistence type="predicted"/>
<dbReference type="PANTHER" id="PTHR32309:SF13">
    <property type="entry name" value="FERRIC ENTEROBACTIN TRANSPORT PROTEIN FEPE"/>
    <property type="match status" value="1"/>
</dbReference>
<accession>A0ABW0IU63</accession>
<dbReference type="InterPro" id="IPR050445">
    <property type="entry name" value="Bact_polysacc_biosynth/exp"/>
</dbReference>
<feature type="coiled-coil region" evidence="6">
    <location>
        <begin position="230"/>
        <end position="264"/>
    </location>
</feature>
<organism evidence="11 12">
    <name type="scientific">Bosea eneae</name>
    <dbReference type="NCBI Taxonomy" id="151454"/>
    <lineage>
        <taxon>Bacteria</taxon>
        <taxon>Pseudomonadati</taxon>
        <taxon>Pseudomonadota</taxon>
        <taxon>Alphaproteobacteria</taxon>
        <taxon>Hyphomicrobiales</taxon>
        <taxon>Boseaceae</taxon>
        <taxon>Bosea</taxon>
    </lineage>
</organism>
<keyword evidence="3 8" id="KW-0812">Transmembrane</keyword>
<dbReference type="EMBL" id="JBHSLW010000015">
    <property type="protein sequence ID" value="MFC5420423.1"/>
    <property type="molecule type" value="Genomic_DNA"/>
</dbReference>
<keyword evidence="5 8" id="KW-0472">Membrane</keyword>
<sequence length="501" mass="55734">MYGPKESEQRQTPRPVGQGRGARAAADFVVGSDGTAAVAEKSPLARLGQLGRVGVDDVLTWLRDGIGWIIGAIIVCLVGALLYAVVTPPRYTVYTDILIDPSNLNVVRDDVFTSNPQRDAQLLEVESKLRILTSRNVLSRVIDKLDLTNDPEFVKPGLLAPLWNLISPAEVARDNRLAVMRALSERVDARREERSFVVVMRFWAEEPEKAVTISNAIVDAFEAELFQSSAESAGRVVKNLNNRLDELRRNVTEAEQRVEDFRRSKGLQLNNGEPVSARLSSELNTQVLDAQQRFIQAETRYRQMSAAIAERRTTSAAIFDSATMVSLRAQLNQLQQQIGSIRATFGTRHPQMVTALSEQQAIEAALAREARRILDGARAEFERERSNLATLRGKASDEKSNVFSDNEEQVQLRDLQRDARAKAALYETHLARTQQIGERQQIDTSNVRVISRPLPPKARSWPPRTLILLGAAAFLGLFLGIAIALARGAWRYLRDPRLAAA</sequence>
<keyword evidence="6" id="KW-0175">Coiled coil</keyword>
<evidence type="ECO:0000256" key="1">
    <source>
        <dbReference type="ARBA" id="ARBA00004651"/>
    </source>
</evidence>
<reference evidence="12" key="1">
    <citation type="journal article" date="2019" name="Int. J. Syst. Evol. Microbiol.">
        <title>The Global Catalogue of Microorganisms (GCM) 10K type strain sequencing project: providing services to taxonomists for standard genome sequencing and annotation.</title>
        <authorList>
            <consortium name="The Broad Institute Genomics Platform"/>
            <consortium name="The Broad Institute Genome Sequencing Center for Infectious Disease"/>
            <person name="Wu L."/>
            <person name="Ma J."/>
        </authorList>
    </citation>
    <scope>NUCLEOTIDE SEQUENCE [LARGE SCALE GENOMIC DNA]</scope>
    <source>
        <strain evidence="12">NCAIM B.01391</strain>
    </source>
</reference>
<dbReference type="Proteomes" id="UP001596053">
    <property type="component" value="Unassembled WGS sequence"/>
</dbReference>
<evidence type="ECO:0000313" key="11">
    <source>
        <dbReference type="EMBL" id="MFC5420423.1"/>
    </source>
</evidence>
<feature type="domain" description="Tyrosine-protein kinase G-rich" evidence="10">
    <location>
        <begin position="408"/>
        <end position="487"/>
    </location>
</feature>
<comment type="caution">
    <text evidence="11">The sequence shown here is derived from an EMBL/GenBank/DDBJ whole genome shotgun (WGS) entry which is preliminary data.</text>
</comment>
<feature type="domain" description="Polysaccharide chain length determinant N-terminal" evidence="9">
    <location>
        <begin position="59"/>
        <end position="145"/>
    </location>
</feature>
<name>A0ABW0IU63_9HYPH</name>
<evidence type="ECO:0000256" key="6">
    <source>
        <dbReference type="SAM" id="Coils"/>
    </source>
</evidence>
<evidence type="ECO:0000256" key="3">
    <source>
        <dbReference type="ARBA" id="ARBA00022692"/>
    </source>
</evidence>
<feature type="transmembrane region" description="Helical" evidence="8">
    <location>
        <begin position="66"/>
        <end position="86"/>
    </location>
</feature>
<dbReference type="Pfam" id="PF13807">
    <property type="entry name" value="GNVR"/>
    <property type="match status" value="1"/>
</dbReference>
<evidence type="ECO:0000256" key="2">
    <source>
        <dbReference type="ARBA" id="ARBA00022475"/>
    </source>
</evidence>
<keyword evidence="12" id="KW-1185">Reference proteome</keyword>
<keyword evidence="4 8" id="KW-1133">Transmembrane helix</keyword>
<gene>
    <name evidence="11" type="ORF">ACFPOB_12725</name>
</gene>
<feature type="compositionally biased region" description="Basic and acidic residues" evidence="7">
    <location>
        <begin position="1"/>
        <end position="11"/>
    </location>
</feature>
<feature type="region of interest" description="Disordered" evidence="7">
    <location>
        <begin position="1"/>
        <end position="22"/>
    </location>
</feature>
<comment type="subcellular location">
    <subcellularLocation>
        <location evidence="1">Cell membrane</location>
        <topology evidence="1">Multi-pass membrane protein</topology>
    </subcellularLocation>
</comment>
<evidence type="ECO:0000256" key="7">
    <source>
        <dbReference type="SAM" id="MobiDB-lite"/>
    </source>
</evidence>
<evidence type="ECO:0000259" key="10">
    <source>
        <dbReference type="Pfam" id="PF13807"/>
    </source>
</evidence>
<evidence type="ECO:0000313" key="12">
    <source>
        <dbReference type="Proteomes" id="UP001596053"/>
    </source>
</evidence>
<feature type="coiled-coil region" evidence="6">
    <location>
        <begin position="324"/>
        <end position="394"/>
    </location>
</feature>
<evidence type="ECO:0000256" key="4">
    <source>
        <dbReference type="ARBA" id="ARBA00022989"/>
    </source>
</evidence>
<dbReference type="InterPro" id="IPR032807">
    <property type="entry name" value="GNVR"/>
</dbReference>
<evidence type="ECO:0000256" key="8">
    <source>
        <dbReference type="SAM" id="Phobius"/>
    </source>
</evidence>
<evidence type="ECO:0000259" key="9">
    <source>
        <dbReference type="Pfam" id="PF02706"/>
    </source>
</evidence>
<keyword evidence="2" id="KW-1003">Cell membrane</keyword>
<dbReference type="PANTHER" id="PTHR32309">
    <property type="entry name" value="TYROSINE-PROTEIN KINASE"/>
    <property type="match status" value="1"/>
</dbReference>
<protein>
    <submittedName>
        <fullName evidence="11">GumC family protein</fullName>
    </submittedName>
</protein>
<dbReference type="InterPro" id="IPR003856">
    <property type="entry name" value="LPS_length_determ_N"/>
</dbReference>
<dbReference type="RefSeq" id="WP_377798816.1">
    <property type="nucleotide sequence ID" value="NZ_JBHSLW010000015.1"/>
</dbReference>
<feature type="transmembrane region" description="Helical" evidence="8">
    <location>
        <begin position="466"/>
        <end position="486"/>
    </location>
</feature>
<dbReference type="Pfam" id="PF02706">
    <property type="entry name" value="Wzz"/>
    <property type="match status" value="1"/>
</dbReference>